<accession>A0A396HBJ4</accession>
<comment type="caution">
    <text evidence="2">The sequence shown here is derived from an EMBL/GenBank/DDBJ whole genome shotgun (WGS) entry which is preliminary data.</text>
</comment>
<reference evidence="2" key="1">
    <citation type="journal article" date="2018" name="Nat. Plants">
        <title>Whole-genome landscape of Medicago truncatula symbiotic genes.</title>
        <authorList>
            <person name="Pecrix Y."/>
            <person name="Gamas P."/>
            <person name="Carrere S."/>
        </authorList>
    </citation>
    <scope>NUCLEOTIDE SEQUENCE</scope>
    <source>
        <tissue evidence="2">Leaves</tissue>
    </source>
</reference>
<dbReference type="Pfam" id="PF03478">
    <property type="entry name" value="Beta-prop_KIB1-4"/>
    <property type="match status" value="1"/>
</dbReference>
<dbReference type="PANTHER" id="PTHR33800">
    <property type="entry name" value="OS06G0113600 PROTEIN"/>
    <property type="match status" value="1"/>
</dbReference>
<dbReference type="EMBL" id="PSQE01000006">
    <property type="protein sequence ID" value="RHN49993.1"/>
    <property type="molecule type" value="Genomic_DNA"/>
</dbReference>
<dbReference type="AlphaFoldDB" id="A0A396HBJ4"/>
<feature type="domain" description="KIB1-4 beta-propeller" evidence="1">
    <location>
        <begin position="51"/>
        <end position="284"/>
    </location>
</feature>
<sequence length="340" mass="39178">MTSFNLVACATIGGNFIKFIGGIIWHPKNHYFSKEPLLLQRSSYSKKSFSFISIPHHKVYHSKMINKFFRFAYHGSSSGYLIMTGKDNSFILINPFTRRKMVINNSVFEVDFSCFACKVLLAFCRGSEEFVLLVLCRDSNDLHVYQSRSFSWVTYLTPQKVVDFVVLQSTIYVVTNKANIGIVNLNSTNINFLELKTTIQVHFVSYAHVGLVSCDGHLLVLHIMSKVTFNVYKIDFSTMDYVKLKTLGDIALFYAPQRKYYALSNPRMWGYENNSVYVIDVACEKYTLFKGDVDKLPELILPIVLIAQYPPLHPGPQPKQPYLDWCFRHIRNKVDYSLVE</sequence>
<dbReference type="Proteomes" id="UP000265566">
    <property type="component" value="Chromosome 6"/>
</dbReference>
<evidence type="ECO:0000313" key="2">
    <source>
        <dbReference type="EMBL" id="RHN49993.1"/>
    </source>
</evidence>
<protein>
    <recommendedName>
        <fullName evidence="1">KIB1-4 beta-propeller domain-containing protein</fullName>
    </recommendedName>
</protein>
<organism evidence="2">
    <name type="scientific">Medicago truncatula</name>
    <name type="common">Barrel medic</name>
    <name type="synonym">Medicago tribuloides</name>
    <dbReference type="NCBI Taxonomy" id="3880"/>
    <lineage>
        <taxon>Eukaryota</taxon>
        <taxon>Viridiplantae</taxon>
        <taxon>Streptophyta</taxon>
        <taxon>Embryophyta</taxon>
        <taxon>Tracheophyta</taxon>
        <taxon>Spermatophyta</taxon>
        <taxon>Magnoliopsida</taxon>
        <taxon>eudicotyledons</taxon>
        <taxon>Gunneridae</taxon>
        <taxon>Pentapetalae</taxon>
        <taxon>rosids</taxon>
        <taxon>fabids</taxon>
        <taxon>Fabales</taxon>
        <taxon>Fabaceae</taxon>
        <taxon>Papilionoideae</taxon>
        <taxon>50 kb inversion clade</taxon>
        <taxon>NPAAA clade</taxon>
        <taxon>Hologalegina</taxon>
        <taxon>IRL clade</taxon>
        <taxon>Trifolieae</taxon>
        <taxon>Medicago</taxon>
    </lineage>
</organism>
<name>A0A396HBJ4_MEDTR</name>
<proteinExistence type="predicted"/>
<gene>
    <name evidence="2" type="ORF">MtrunA17_Chr6g0452641</name>
</gene>
<dbReference type="Gramene" id="rna34239">
    <property type="protein sequence ID" value="RHN49993.1"/>
    <property type="gene ID" value="gene34239"/>
</dbReference>
<evidence type="ECO:0000259" key="1">
    <source>
        <dbReference type="Pfam" id="PF03478"/>
    </source>
</evidence>
<dbReference type="InterPro" id="IPR005174">
    <property type="entry name" value="KIB1-4_b-propeller"/>
</dbReference>
<dbReference type="PANTHER" id="PTHR33800:SF13">
    <property type="entry name" value="OS06G0113600 PROTEIN"/>
    <property type="match status" value="1"/>
</dbReference>